<dbReference type="InterPro" id="IPR050563">
    <property type="entry name" value="4-hydroxybenzoyl-CoA_TE"/>
</dbReference>
<dbReference type="GO" id="GO:0016297">
    <property type="term" value="F:fatty acyl-[ACP] hydrolase activity"/>
    <property type="evidence" value="ECO:0000318"/>
    <property type="project" value="GO_Central"/>
</dbReference>
<organism evidence="3 4">
    <name type="scientific">Erythranthe guttata</name>
    <name type="common">Yellow monkey flower</name>
    <name type="synonym">Mimulus guttatus</name>
    <dbReference type="NCBI Taxonomy" id="4155"/>
    <lineage>
        <taxon>Eukaryota</taxon>
        <taxon>Viridiplantae</taxon>
        <taxon>Streptophyta</taxon>
        <taxon>Embryophyta</taxon>
        <taxon>Tracheophyta</taxon>
        <taxon>Spermatophyta</taxon>
        <taxon>Magnoliopsida</taxon>
        <taxon>eudicotyledons</taxon>
        <taxon>Gunneridae</taxon>
        <taxon>Pentapetalae</taxon>
        <taxon>asterids</taxon>
        <taxon>lamiids</taxon>
        <taxon>Lamiales</taxon>
        <taxon>Phrymaceae</taxon>
        <taxon>Erythranthe</taxon>
    </lineage>
</organism>
<dbReference type="Gene3D" id="3.10.129.10">
    <property type="entry name" value="Hotdog Thioesterase"/>
    <property type="match status" value="1"/>
</dbReference>
<dbReference type="GO" id="GO:0009507">
    <property type="term" value="C:chloroplast"/>
    <property type="evidence" value="ECO:0000318"/>
    <property type="project" value="GO_Central"/>
</dbReference>
<evidence type="ECO:0008006" key="5">
    <source>
        <dbReference type="Google" id="ProtNLM"/>
    </source>
</evidence>
<evidence type="ECO:0000313" key="3">
    <source>
        <dbReference type="EMBL" id="EYU26268.1"/>
    </source>
</evidence>
<keyword evidence="2" id="KW-0378">Hydrolase</keyword>
<feature type="non-terminal residue" evidence="3">
    <location>
        <position position="1"/>
    </location>
</feature>
<evidence type="ECO:0000256" key="2">
    <source>
        <dbReference type="ARBA" id="ARBA00022801"/>
    </source>
</evidence>
<proteinExistence type="inferred from homology"/>
<gene>
    <name evidence="3" type="ORF">MIMGU_mgv1a0259102mg</name>
</gene>
<dbReference type="AlphaFoldDB" id="A0A022QG91"/>
<dbReference type="Pfam" id="PF13279">
    <property type="entry name" value="4HBT_2"/>
    <property type="match status" value="1"/>
</dbReference>
<evidence type="ECO:0000313" key="4">
    <source>
        <dbReference type="Proteomes" id="UP000030748"/>
    </source>
</evidence>
<evidence type="ECO:0000256" key="1">
    <source>
        <dbReference type="ARBA" id="ARBA00005953"/>
    </source>
</evidence>
<dbReference type="Proteomes" id="UP000030748">
    <property type="component" value="Unassembled WGS sequence"/>
</dbReference>
<keyword evidence="4" id="KW-1185">Reference proteome</keyword>
<dbReference type="PANTHER" id="PTHR31793">
    <property type="entry name" value="4-HYDROXYBENZOYL-COA THIOESTERASE FAMILY MEMBER"/>
    <property type="match status" value="1"/>
</dbReference>
<dbReference type="EMBL" id="KI631699">
    <property type="protein sequence ID" value="EYU26268.1"/>
    <property type="molecule type" value="Genomic_DNA"/>
</dbReference>
<dbReference type="InterPro" id="IPR029069">
    <property type="entry name" value="HotDog_dom_sf"/>
</dbReference>
<dbReference type="CDD" id="cd00586">
    <property type="entry name" value="4HBT"/>
    <property type="match status" value="1"/>
</dbReference>
<name>A0A022QG91_ERYGU</name>
<comment type="similarity">
    <text evidence="1">Belongs to the 4-hydroxybenzoyl-CoA thioesterase family.</text>
</comment>
<dbReference type="eggNOG" id="ENOG502RYRP">
    <property type="taxonomic scope" value="Eukaryota"/>
</dbReference>
<reference evidence="3 4" key="1">
    <citation type="journal article" date="2013" name="Proc. Natl. Acad. Sci. U.S.A.">
        <title>Fine-scale variation in meiotic recombination in Mimulus inferred from population shotgun sequencing.</title>
        <authorList>
            <person name="Hellsten U."/>
            <person name="Wright K.M."/>
            <person name="Jenkins J."/>
            <person name="Shu S."/>
            <person name="Yuan Y."/>
            <person name="Wessler S.R."/>
            <person name="Schmutz J."/>
            <person name="Willis J.H."/>
            <person name="Rokhsar D.S."/>
        </authorList>
    </citation>
    <scope>NUCLEOTIDE SEQUENCE [LARGE SCALE GENOMIC DNA]</scope>
    <source>
        <strain evidence="4">cv. DUN x IM62</strain>
    </source>
</reference>
<sequence>MKEFHEIELKVRDYELDQYGVVNNAIYSSYCQHGHRELLDRIGINVDAIIQTGDALALTELSLKFLSPLRSGDRFVVNVTLYDFSATRFFFGHLIYKIPSLEQVLEARATIAWLDKNYRPVRIPTEARSKLLQFIHNEDAN</sequence>
<accession>A0A022QG91</accession>
<dbReference type="SUPFAM" id="SSF54637">
    <property type="entry name" value="Thioesterase/thiol ester dehydrase-isomerase"/>
    <property type="match status" value="1"/>
</dbReference>
<dbReference type="PANTHER" id="PTHR31793:SF27">
    <property type="entry name" value="NOVEL THIOESTERASE SUPERFAMILY DOMAIN AND SAPOSIN A-TYPE DOMAIN CONTAINING PROTEIN (0610012H03RIK)"/>
    <property type="match status" value="1"/>
</dbReference>
<protein>
    <recommendedName>
        <fullName evidence="5">Thioesterase domain-containing protein</fullName>
    </recommendedName>
</protein>